<dbReference type="InterPro" id="IPR001623">
    <property type="entry name" value="DnaJ_domain"/>
</dbReference>
<dbReference type="PROSITE" id="PS50076">
    <property type="entry name" value="DNAJ_2"/>
    <property type="match status" value="1"/>
</dbReference>
<keyword evidence="4" id="KW-0238">DNA-binding</keyword>
<protein>
    <submittedName>
        <fullName evidence="4">Curved DNA-binding protein</fullName>
    </submittedName>
</protein>
<dbReference type="SUPFAM" id="SSF46565">
    <property type="entry name" value="Chaperone J-domain"/>
    <property type="match status" value="1"/>
</dbReference>
<keyword evidence="2" id="KW-0143">Chaperone</keyword>
<dbReference type="RefSeq" id="WP_072975038.1">
    <property type="nucleotide sequence ID" value="NZ_FQTY01000005.1"/>
</dbReference>
<dbReference type="SUPFAM" id="SSF49493">
    <property type="entry name" value="HSP40/DnaJ peptide-binding domain"/>
    <property type="match status" value="2"/>
</dbReference>
<dbReference type="GO" id="GO:0006260">
    <property type="term" value="P:DNA replication"/>
    <property type="evidence" value="ECO:0007669"/>
    <property type="project" value="UniProtKB-KW"/>
</dbReference>
<evidence type="ECO:0000256" key="2">
    <source>
        <dbReference type="ARBA" id="ARBA00023186"/>
    </source>
</evidence>
<proteinExistence type="predicted"/>
<dbReference type="PANTHER" id="PTHR44145">
    <property type="entry name" value="DNAJ HOMOLOG SUBFAMILY A MEMBER 3, MITOCHONDRIAL"/>
    <property type="match status" value="1"/>
</dbReference>
<dbReference type="AlphaFoldDB" id="A0A1M4VNU6"/>
<dbReference type="Gene3D" id="2.60.260.20">
    <property type="entry name" value="Urease metallochaperone UreE, N-terminal domain"/>
    <property type="match status" value="2"/>
</dbReference>
<sequence length="306" mass="34378">MEYKDYYKILGVDKSSSQDEIKKAYRKLAKKYHPDLHPNDDKAQEKFKEINEAYEVLGDADRKKKYDTFGSGYNFTGGQDFDPSQYGFGNGSYTYTTSGDFSDFFNMFFGGSQKTSSRMGGFDLGNLFGGGRKSTGRQTPSYESELNITLEEGYNGVIKNVNLNISGENKSLSVNVPKGILPGKKLKVKGEKWGIKGNILFKINLVEDGKNKLDGLDIITRLDLYPWQAALGDKVVVSTLDGKIKVDIPKSISSGKKIRVPKKGYKDMKGNQGDLYIEMNIVIPQNLTEEEIKLYEKLKQLSLKRE</sequence>
<dbReference type="InterPro" id="IPR002939">
    <property type="entry name" value="DnaJ_C"/>
</dbReference>
<dbReference type="PANTHER" id="PTHR44145:SF3">
    <property type="entry name" value="DNAJ HOMOLOG SUBFAMILY A MEMBER 3, MITOCHONDRIAL"/>
    <property type="match status" value="1"/>
</dbReference>
<dbReference type="GO" id="GO:0003677">
    <property type="term" value="F:DNA binding"/>
    <property type="evidence" value="ECO:0007669"/>
    <property type="project" value="UniProtKB-KW"/>
</dbReference>
<reference evidence="5" key="1">
    <citation type="submission" date="2016-11" db="EMBL/GenBank/DDBJ databases">
        <authorList>
            <person name="Varghese N."/>
            <person name="Submissions S."/>
        </authorList>
    </citation>
    <scope>NUCLEOTIDE SEQUENCE [LARGE SCALE GENOMIC DNA]</scope>
    <source>
        <strain evidence="5">DSM 18095</strain>
    </source>
</reference>
<dbReference type="InterPro" id="IPR036869">
    <property type="entry name" value="J_dom_sf"/>
</dbReference>
<evidence type="ECO:0000313" key="5">
    <source>
        <dbReference type="Proteomes" id="UP000184114"/>
    </source>
</evidence>
<organism evidence="4 5">
    <name type="scientific">Tissierella praeacuta DSM 18095</name>
    <dbReference type="NCBI Taxonomy" id="1123404"/>
    <lineage>
        <taxon>Bacteria</taxon>
        <taxon>Bacillati</taxon>
        <taxon>Bacillota</taxon>
        <taxon>Tissierellia</taxon>
        <taxon>Tissierellales</taxon>
        <taxon>Tissierellaceae</taxon>
        <taxon>Tissierella</taxon>
    </lineage>
</organism>
<dbReference type="Proteomes" id="UP000184114">
    <property type="component" value="Unassembled WGS sequence"/>
</dbReference>
<evidence type="ECO:0000259" key="3">
    <source>
        <dbReference type="PROSITE" id="PS50076"/>
    </source>
</evidence>
<dbReference type="InterPro" id="IPR008971">
    <property type="entry name" value="HSP40/DnaJ_pept-bd"/>
</dbReference>
<dbReference type="FunFam" id="2.60.260.20:FF:000013">
    <property type="entry name" value="DnaJ subfamily B member 11"/>
    <property type="match status" value="1"/>
</dbReference>
<keyword evidence="5" id="KW-1185">Reference proteome</keyword>
<dbReference type="SMART" id="SM00271">
    <property type="entry name" value="DnaJ"/>
    <property type="match status" value="1"/>
</dbReference>
<dbReference type="InterPro" id="IPR051938">
    <property type="entry name" value="Apopto_cytoskel_mod"/>
</dbReference>
<dbReference type="InterPro" id="IPR018253">
    <property type="entry name" value="DnaJ_domain_CS"/>
</dbReference>
<dbReference type="Pfam" id="PF01556">
    <property type="entry name" value="DnaJ_C"/>
    <property type="match status" value="1"/>
</dbReference>
<dbReference type="GeneID" id="90993718"/>
<dbReference type="CDD" id="cd10747">
    <property type="entry name" value="DnaJ_C"/>
    <property type="match status" value="1"/>
</dbReference>
<dbReference type="GO" id="GO:0006457">
    <property type="term" value="P:protein folding"/>
    <property type="evidence" value="ECO:0007669"/>
    <property type="project" value="InterPro"/>
</dbReference>
<dbReference type="GO" id="GO:0051082">
    <property type="term" value="F:unfolded protein binding"/>
    <property type="evidence" value="ECO:0007669"/>
    <property type="project" value="InterPro"/>
</dbReference>
<dbReference type="PRINTS" id="PR00625">
    <property type="entry name" value="JDOMAIN"/>
</dbReference>
<evidence type="ECO:0000256" key="1">
    <source>
        <dbReference type="ARBA" id="ARBA00022705"/>
    </source>
</evidence>
<name>A0A1M4VNU6_9FIRM</name>
<dbReference type="STRING" id="1123404.SAMN02745784_01555"/>
<dbReference type="CDD" id="cd06257">
    <property type="entry name" value="DnaJ"/>
    <property type="match status" value="1"/>
</dbReference>
<accession>A0A1M4VNU6</accession>
<feature type="domain" description="J" evidence="3">
    <location>
        <begin position="5"/>
        <end position="70"/>
    </location>
</feature>
<evidence type="ECO:0000313" key="4">
    <source>
        <dbReference type="EMBL" id="SHE70706.1"/>
    </source>
</evidence>
<dbReference type="Gene3D" id="1.10.287.110">
    <property type="entry name" value="DnaJ domain"/>
    <property type="match status" value="1"/>
</dbReference>
<dbReference type="EMBL" id="FQTY01000005">
    <property type="protein sequence ID" value="SHE70706.1"/>
    <property type="molecule type" value="Genomic_DNA"/>
</dbReference>
<keyword evidence="1" id="KW-0235">DNA replication</keyword>
<gene>
    <name evidence="4" type="ORF">SAMN02745784_01555</name>
</gene>
<dbReference type="PROSITE" id="PS00636">
    <property type="entry name" value="DNAJ_1"/>
    <property type="match status" value="1"/>
</dbReference>
<dbReference type="Pfam" id="PF00226">
    <property type="entry name" value="DnaJ"/>
    <property type="match status" value="1"/>
</dbReference>